<evidence type="ECO:0000313" key="2">
    <source>
        <dbReference type="EMBL" id="GJS70386.1"/>
    </source>
</evidence>
<keyword evidence="3" id="KW-1185">Reference proteome</keyword>
<accession>A0ABQ4XZ33</accession>
<comment type="caution">
    <text evidence="2">The sequence shown here is derived from an EMBL/GenBank/DDBJ whole genome shotgun (WGS) entry which is preliminary data.</text>
</comment>
<reference evidence="2" key="2">
    <citation type="submission" date="2022-01" db="EMBL/GenBank/DDBJ databases">
        <authorList>
            <person name="Yamashiro T."/>
            <person name="Shiraishi A."/>
            <person name="Satake H."/>
            <person name="Nakayama K."/>
        </authorList>
    </citation>
    <scope>NUCLEOTIDE SEQUENCE</scope>
</reference>
<dbReference type="EMBL" id="BQNB010009931">
    <property type="protein sequence ID" value="GJS70386.1"/>
    <property type="molecule type" value="Genomic_DNA"/>
</dbReference>
<evidence type="ECO:0000313" key="3">
    <source>
        <dbReference type="Proteomes" id="UP001151760"/>
    </source>
</evidence>
<sequence>MAEEKNIVVPTCYTNLFDSLKGWREKFFWVNASVDPIAMHWFSSKEFPQDSVVDGVDGDMVLETLLNDNSTQIMRYPEEFLVLIGLSRMWYAPATHLVFYDDDEEGRCLGSVAYICVYFVFVFHFYDFLWYSEMRLQDFIKVPNSFDVVCAEKKWAKNERPILEQTTDVVTPPSDHVVNLGPTPLNQVFPATALPPATNVGKRSPVQAPARESALKRGIACVWGGGGSSSGVVAVREIGSKADDALKIQLSDDLPSIIASKAGEFIPGISTISPKQLAVKGKKPAAPKKPLSKKGQLVICLPKSVMGESAVGSSHEAADDLCCYGI</sequence>
<gene>
    <name evidence="2" type="ORF">Tco_0703227</name>
</gene>
<evidence type="ECO:0000256" key="1">
    <source>
        <dbReference type="SAM" id="Phobius"/>
    </source>
</evidence>
<feature type="transmembrane region" description="Helical" evidence="1">
    <location>
        <begin position="112"/>
        <end position="131"/>
    </location>
</feature>
<keyword evidence="1" id="KW-1133">Transmembrane helix</keyword>
<organism evidence="2 3">
    <name type="scientific">Tanacetum coccineum</name>
    <dbReference type="NCBI Taxonomy" id="301880"/>
    <lineage>
        <taxon>Eukaryota</taxon>
        <taxon>Viridiplantae</taxon>
        <taxon>Streptophyta</taxon>
        <taxon>Embryophyta</taxon>
        <taxon>Tracheophyta</taxon>
        <taxon>Spermatophyta</taxon>
        <taxon>Magnoliopsida</taxon>
        <taxon>eudicotyledons</taxon>
        <taxon>Gunneridae</taxon>
        <taxon>Pentapetalae</taxon>
        <taxon>asterids</taxon>
        <taxon>campanulids</taxon>
        <taxon>Asterales</taxon>
        <taxon>Asteraceae</taxon>
        <taxon>Asteroideae</taxon>
        <taxon>Anthemideae</taxon>
        <taxon>Anthemidinae</taxon>
        <taxon>Tanacetum</taxon>
    </lineage>
</organism>
<name>A0ABQ4XZ33_9ASTR</name>
<protein>
    <submittedName>
        <fullName evidence="2">Uncharacterized protein</fullName>
    </submittedName>
</protein>
<dbReference type="Proteomes" id="UP001151760">
    <property type="component" value="Unassembled WGS sequence"/>
</dbReference>
<proteinExistence type="predicted"/>
<keyword evidence="1" id="KW-0472">Membrane</keyword>
<reference evidence="2" key="1">
    <citation type="journal article" date="2022" name="Int. J. Mol. Sci.">
        <title>Draft Genome of Tanacetum Coccineum: Genomic Comparison of Closely Related Tanacetum-Family Plants.</title>
        <authorList>
            <person name="Yamashiro T."/>
            <person name="Shiraishi A."/>
            <person name="Nakayama K."/>
            <person name="Satake H."/>
        </authorList>
    </citation>
    <scope>NUCLEOTIDE SEQUENCE</scope>
</reference>
<keyword evidence="1" id="KW-0812">Transmembrane</keyword>